<reference evidence="2" key="1">
    <citation type="journal article" date="2020" name="Nature">
        <title>Giant virus diversity and host interactions through global metagenomics.</title>
        <authorList>
            <person name="Schulz F."/>
            <person name="Roux S."/>
            <person name="Paez-Espino D."/>
            <person name="Jungbluth S."/>
            <person name="Walsh D.A."/>
            <person name="Denef V.J."/>
            <person name="McMahon K.D."/>
            <person name="Konstantinidis K.T."/>
            <person name="Eloe-Fadrosh E.A."/>
            <person name="Kyrpides N.C."/>
            <person name="Woyke T."/>
        </authorList>
    </citation>
    <scope>NUCLEOTIDE SEQUENCE</scope>
    <source>
        <strain evidence="2">GVMAG-M-3300010354-11</strain>
    </source>
</reference>
<dbReference type="PANTHER" id="PTHR36836:SF1">
    <property type="entry name" value="COLANIC ACID BIOSYNTHESIS PROTEIN WCAK"/>
    <property type="match status" value="1"/>
</dbReference>
<accession>A0A6C0BFF1</accession>
<feature type="domain" description="Polysaccharide pyruvyl transferase" evidence="1">
    <location>
        <begin position="37"/>
        <end position="292"/>
    </location>
</feature>
<proteinExistence type="predicted"/>
<evidence type="ECO:0000313" key="2">
    <source>
        <dbReference type="EMBL" id="QHS90790.1"/>
    </source>
</evidence>
<name>A0A6C0BFF1_9ZZZZ</name>
<dbReference type="InterPro" id="IPR007345">
    <property type="entry name" value="Polysacch_pyruvyl_Trfase"/>
</dbReference>
<dbReference type="Pfam" id="PF04230">
    <property type="entry name" value="PS_pyruv_trans"/>
    <property type="match status" value="1"/>
</dbReference>
<protein>
    <recommendedName>
        <fullName evidence="1">Polysaccharide pyruvyl transferase domain-containing protein</fullName>
    </recommendedName>
</protein>
<evidence type="ECO:0000259" key="1">
    <source>
        <dbReference type="Pfam" id="PF04230"/>
    </source>
</evidence>
<dbReference type="PANTHER" id="PTHR36836">
    <property type="entry name" value="COLANIC ACID BIOSYNTHESIS PROTEIN WCAK"/>
    <property type="match status" value="1"/>
</dbReference>
<sequence>MKSLNDLFHIKSTMQRLRSKTLDTTNIIVLGFYDRANAGDEMYKTAFAHIFRNDPHVRLTFKCTDDIEKIPCDTHIVICGGGDIINDYFMTKIQKLLKSFHGPIYAVSVGIPFNNGTKYLDIFDHVFIRNKQDFRLAKDYLGEKNVTYLPDLGFILNTINIPKNLKLKHKSLSNEINLGICLAQPVFVNNPNLFKSMTNILIEILVKYTNINLYFYSFNTYTSNFKECDMFCAEKLVSMMPPILQLRCKVKDAFQNPLALFCDMKSMNFIIAMRYHSVVFSLVQNIPFIALYKSKKVDTLLEDFGLSKTNQRIDSDINVTEFIKLFDEQYTNSTNQLTRQTPWYFECIRENILRKKLQRILIRHPMITFEQSLFTTVKALSFYLNMDKNMFDKLLYAKNHLDLKDKDPLHIARLICYTLTGNISHPCVWGLRDNIVKPDFDLFEALKYIYTYSNDSNLPPGVRVYYPTIKIDRTCLLDIDPFFSNDFRGVHRSGWSYVVDHLMNLDAKHIARQGKLLVDTYIDRTFHWGMETMKAIDILPYNKPWIGFIHHTFDTTHSDHNCVKLFANDLFLESLDNCYGLIVLSNYLASHVRAELSKREIDVKVHVLLHPTEFVTNTFTMSNFMNNKCRKLVNIGAWLRNPYSIFQLQLCESKNPLGIHKAILKGKEMDGYFKPTSLFNELHTVLIDNKISNCVATIPCRDTANNKYCIGMYNFLVERDHSVLVLENLSNDDYDKLLSENIVFLDLVDCSAVNTVVECIVRNTPIIVNRHPALEEVLGTNYPGFYSHLDDVTGMFKDDTTINNMHKHLKKLNKGAFNINDFMLKFKAIIESITVI</sequence>
<dbReference type="AlphaFoldDB" id="A0A6C0BFF1"/>
<organism evidence="2">
    <name type="scientific">viral metagenome</name>
    <dbReference type="NCBI Taxonomy" id="1070528"/>
    <lineage>
        <taxon>unclassified sequences</taxon>
        <taxon>metagenomes</taxon>
        <taxon>organismal metagenomes</taxon>
    </lineage>
</organism>
<dbReference type="EMBL" id="MN739146">
    <property type="protein sequence ID" value="QHS90790.1"/>
    <property type="molecule type" value="Genomic_DNA"/>
</dbReference>